<feature type="transmembrane region" description="Helical" evidence="7">
    <location>
        <begin position="275"/>
        <end position="294"/>
    </location>
</feature>
<evidence type="ECO:0000256" key="4">
    <source>
        <dbReference type="ARBA" id="ARBA00022989"/>
    </source>
</evidence>
<dbReference type="CDD" id="cd17330">
    <property type="entry name" value="MFS_SLC46_TetA_like"/>
    <property type="match status" value="1"/>
</dbReference>
<gene>
    <name evidence="9" type="ORF">MUK42_06635</name>
</gene>
<sequence>MAVSDFRILRPLVHLLVPLFIHWVAEEMTVSVLVDVTTGALCPGERSCAEAIYITGLQQTVVGVFKMVVLPILGQLADEYGRKPLLLITISTSIVPFAILAWDNSRAAVYWYFVLRTISYIISQGSILCISIAYAADVIEVRKRSAAFGWITGLFSAAHVLGNILARFLPEGWIFEACVNMFVGLFHTVLENISGRDGHGVSKTNASLKCISSISFFYELGMSGISSVLLYYLKSAFGFNKNQFSEILLMVSFGSIFSQILVLPLINPLMGEKGVLLIALGASVAYGMLYGLAWAPWVPYLSASFGVIYVLVKPSTYAIISKAAVSSDQGKAQGLIAGVQSVASFLSPLVMSPLTSLFISGKAPFNCKGFSILVASVSLIISLALACLLNSENPDKLPEHETSQCGDETVEAPLLAQS</sequence>
<dbReference type="Gene3D" id="1.20.1250.20">
    <property type="entry name" value="MFS general substrate transporter like domains"/>
    <property type="match status" value="2"/>
</dbReference>
<dbReference type="PANTHER" id="PTHR23504:SF108">
    <property type="entry name" value="OS11G0151500 PROTEIN"/>
    <property type="match status" value="1"/>
</dbReference>
<dbReference type="Pfam" id="PF07690">
    <property type="entry name" value="MFS_1"/>
    <property type="match status" value="2"/>
</dbReference>
<feature type="transmembrane region" description="Helical" evidence="7">
    <location>
        <begin position="147"/>
        <end position="166"/>
    </location>
</feature>
<dbReference type="InterPro" id="IPR036259">
    <property type="entry name" value="MFS_trans_sf"/>
</dbReference>
<dbReference type="GO" id="GO:0016020">
    <property type="term" value="C:membrane"/>
    <property type="evidence" value="ECO:0007669"/>
    <property type="project" value="UniProtKB-SubCell"/>
</dbReference>
<keyword evidence="4 7" id="KW-1133">Transmembrane helix</keyword>
<feature type="transmembrane region" description="Helical" evidence="7">
    <location>
        <begin position="172"/>
        <end position="190"/>
    </location>
</feature>
<dbReference type="EMBL" id="CP097510">
    <property type="protein sequence ID" value="URE25757.1"/>
    <property type="molecule type" value="Genomic_DNA"/>
</dbReference>
<feature type="transmembrane region" description="Helical" evidence="7">
    <location>
        <begin position="370"/>
        <end position="389"/>
    </location>
</feature>
<keyword evidence="8" id="KW-0732">Signal</keyword>
<keyword evidence="2" id="KW-0813">Transport</keyword>
<dbReference type="PANTHER" id="PTHR23504">
    <property type="entry name" value="MAJOR FACILITATOR SUPERFAMILY DOMAIN-CONTAINING PROTEIN 10"/>
    <property type="match status" value="1"/>
</dbReference>
<evidence type="ECO:0000313" key="9">
    <source>
        <dbReference type="EMBL" id="URE25757.1"/>
    </source>
</evidence>
<organism evidence="9 10">
    <name type="scientific">Musa troglodytarum</name>
    <name type="common">fe'i banana</name>
    <dbReference type="NCBI Taxonomy" id="320322"/>
    <lineage>
        <taxon>Eukaryota</taxon>
        <taxon>Viridiplantae</taxon>
        <taxon>Streptophyta</taxon>
        <taxon>Embryophyta</taxon>
        <taxon>Tracheophyta</taxon>
        <taxon>Spermatophyta</taxon>
        <taxon>Magnoliopsida</taxon>
        <taxon>Liliopsida</taxon>
        <taxon>Zingiberales</taxon>
        <taxon>Musaceae</taxon>
        <taxon>Musa</taxon>
    </lineage>
</organism>
<dbReference type="PRINTS" id="PR01035">
    <property type="entry name" value="TCRTETA"/>
</dbReference>
<feature type="signal peptide" evidence="8">
    <location>
        <begin position="1"/>
        <end position="27"/>
    </location>
</feature>
<dbReference type="OrthoDB" id="419616at2759"/>
<feature type="transmembrane region" description="Helical" evidence="7">
    <location>
        <begin position="332"/>
        <end position="350"/>
    </location>
</feature>
<dbReference type="AlphaFoldDB" id="A0A9E7H8V4"/>
<evidence type="ECO:0000256" key="6">
    <source>
        <dbReference type="SAM" id="MobiDB-lite"/>
    </source>
</evidence>
<evidence type="ECO:0000256" key="1">
    <source>
        <dbReference type="ARBA" id="ARBA00004141"/>
    </source>
</evidence>
<dbReference type="InterPro" id="IPR001958">
    <property type="entry name" value="Tet-R_TetA/multi-R_MdtG-like"/>
</dbReference>
<evidence type="ECO:0000256" key="7">
    <source>
        <dbReference type="SAM" id="Phobius"/>
    </source>
</evidence>
<feature type="transmembrane region" description="Helical" evidence="7">
    <location>
        <begin position="85"/>
        <end position="102"/>
    </location>
</feature>
<dbReference type="InterPro" id="IPR011701">
    <property type="entry name" value="MFS"/>
</dbReference>
<keyword evidence="10" id="KW-1185">Reference proteome</keyword>
<dbReference type="GO" id="GO:0022857">
    <property type="term" value="F:transmembrane transporter activity"/>
    <property type="evidence" value="ECO:0007669"/>
    <property type="project" value="InterPro"/>
</dbReference>
<evidence type="ECO:0000256" key="8">
    <source>
        <dbReference type="SAM" id="SignalP"/>
    </source>
</evidence>
<evidence type="ECO:0000256" key="2">
    <source>
        <dbReference type="ARBA" id="ARBA00022448"/>
    </source>
</evidence>
<feature type="region of interest" description="Disordered" evidence="6">
    <location>
        <begin position="398"/>
        <end position="418"/>
    </location>
</feature>
<dbReference type="Proteomes" id="UP001055439">
    <property type="component" value="Chromosome 8"/>
</dbReference>
<name>A0A9E7H8V4_9LILI</name>
<feature type="transmembrane region" description="Helical" evidence="7">
    <location>
        <begin position="108"/>
        <end position="135"/>
    </location>
</feature>
<accession>A0A9E7H8V4</accession>
<evidence type="ECO:0000256" key="5">
    <source>
        <dbReference type="ARBA" id="ARBA00023136"/>
    </source>
</evidence>
<reference evidence="9" key="1">
    <citation type="submission" date="2022-05" db="EMBL/GenBank/DDBJ databases">
        <title>The Musa troglodytarum L. genome provides insights into the mechanism of non-climacteric behaviour and enrichment of carotenoids.</title>
        <authorList>
            <person name="Wang J."/>
        </authorList>
    </citation>
    <scope>NUCLEOTIDE SEQUENCE</scope>
    <source>
        <tissue evidence="9">Leaf</tissue>
    </source>
</reference>
<keyword evidence="3 7" id="KW-0812">Transmembrane</keyword>
<evidence type="ECO:0000256" key="3">
    <source>
        <dbReference type="ARBA" id="ARBA00022692"/>
    </source>
</evidence>
<dbReference type="SUPFAM" id="SSF103473">
    <property type="entry name" value="MFS general substrate transporter"/>
    <property type="match status" value="1"/>
</dbReference>
<feature type="transmembrane region" description="Helical" evidence="7">
    <location>
        <begin position="300"/>
        <end position="320"/>
    </location>
</feature>
<proteinExistence type="predicted"/>
<evidence type="ECO:0000313" key="10">
    <source>
        <dbReference type="Proteomes" id="UP001055439"/>
    </source>
</evidence>
<feature type="transmembrane region" description="Helical" evidence="7">
    <location>
        <begin position="211"/>
        <end position="232"/>
    </location>
</feature>
<keyword evidence="5 7" id="KW-0472">Membrane</keyword>
<protein>
    <submittedName>
        <fullName evidence="9">Hippocampus abundant transcript-like protein 1-like</fullName>
    </submittedName>
</protein>
<feature type="transmembrane region" description="Helical" evidence="7">
    <location>
        <begin position="244"/>
        <end position="263"/>
    </location>
</feature>
<comment type="subcellular location">
    <subcellularLocation>
        <location evidence="1">Membrane</location>
        <topology evidence="1">Multi-pass membrane protein</topology>
    </subcellularLocation>
</comment>
<feature type="chain" id="PRO_5039439706" evidence="8">
    <location>
        <begin position="28"/>
        <end position="418"/>
    </location>
</feature>